<dbReference type="EMBL" id="CP133612">
    <property type="protein sequence ID" value="WMV08874.1"/>
    <property type="molecule type" value="Genomic_DNA"/>
</dbReference>
<reference evidence="1" key="1">
    <citation type="submission" date="2023-08" db="EMBL/GenBank/DDBJ databases">
        <title>A de novo genome assembly of Solanum verrucosum Schlechtendal, a Mexican diploid species geographically isolated from the other diploid A-genome species in potato relatives.</title>
        <authorList>
            <person name="Hosaka K."/>
        </authorList>
    </citation>
    <scope>NUCLEOTIDE SEQUENCE</scope>
    <source>
        <tissue evidence="1">Young leaves</tissue>
    </source>
</reference>
<organism evidence="1 2">
    <name type="scientific">Solanum verrucosum</name>
    <dbReference type="NCBI Taxonomy" id="315347"/>
    <lineage>
        <taxon>Eukaryota</taxon>
        <taxon>Viridiplantae</taxon>
        <taxon>Streptophyta</taxon>
        <taxon>Embryophyta</taxon>
        <taxon>Tracheophyta</taxon>
        <taxon>Spermatophyta</taxon>
        <taxon>Magnoliopsida</taxon>
        <taxon>eudicotyledons</taxon>
        <taxon>Gunneridae</taxon>
        <taxon>Pentapetalae</taxon>
        <taxon>asterids</taxon>
        <taxon>lamiids</taxon>
        <taxon>Solanales</taxon>
        <taxon>Solanaceae</taxon>
        <taxon>Solanoideae</taxon>
        <taxon>Solaneae</taxon>
        <taxon>Solanum</taxon>
    </lineage>
</organism>
<protein>
    <submittedName>
        <fullName evidence="1">Uncharacterized protein</fullName>
    </submittedName>
</protein>
<name>A0AAF0T8L0_SOLVR</name>
<keyword evidence="2" id="KW-1185">Reference proteome</keyword>
<dbReference type="Gene3D" id="3.30.70.270">
    <property type="match status" value="1"/>
</dbReference>
<evidence type="ECO:0000313" key="1">
    <source>
        <dbReference type="EMBL" id="WMV08874.1"/>
    </source>
</evidence>
<dbReference type="SUPFAM" id="SSF56672">
    <property type="entry name" value="DNA/RNA polymerases"/>
    <property type="match status" value="1"/>
</dbReference>
<gene>
    <name evidence="1" type="ORF">MTR67_002259</name>
</gene>
<accession>A0AAF0T8L0</accession>
<dbReference type="InterPro" id="IPR043502">
    <property type="entry name" value="DNA/RNA_pol_sf"/>
</dbReference>
<dbReference type="Proteomes" id="UP001234989">
    <property type="component" value="Chromosome 1"/>
</dbReference>
<sequence length="83" mass="8989">MLITCGHIVSDEGIKVYAQKIEAMKNWPRPTTSTEILSFLGLADGKEGYAVYCDALGVDLGCVLMQHGKVIAYGSRLKAIART</sequence>
<dbReference type="AlphaFoldDB" id="A0AAF0T8L0"/>
<proteinExistence type="predicted"/>
<evidence type="ECO:0000313" key="2">
    <source>
        <dbReference type="Proteomes" id="UP001234989"/>
    </source>
</evidence>
<dbReference type="InterPro" id="IPR043128">
    <property type="entry name" value="Rev_trsase/Diguanyl_cyclase"/>
</dbReference>